<dbReference type="InterPro" id="IPR025711">
    <property type="entry name" value="PepSY"/>
</dbReference>
<sequence>MLLTVLSCAALASDPADTVVMSDAIEIAKKAVGGEVVKADTLTLETGLAYRIRLVNNGHVKEVLVDATSGELLPP</sequence>
<gene>
    <name evidence="2" type="ORF">SAMN05216175_101320</name>
</gene>
<evidence type="ECO:0000313" key="2">
    <source>
        <dbReference type="EMBL" id="SFF84254.1"/>
    </source>
</evidence>
<evidence type="ECO:0000259" key="1">
    <source>
        <dbReference type="Pfam" id="PF03413"/>
    </source>
</evidence>
<keyword evidence="3" id="KW-1185">Reference proteome</keyword>
<reference evidence="3" key="1">
    <citation type="submission" date="2016-10" db="EMBL/GenBank/DDBJ databases">
        <authorList>
            <person name="Varghese N."/>
            <person name="Submissions S."/>
        </authorList>
    </citation>
    <scope>NUCLEOTIDE SEQUENCE [LARGE SCALE GENOMIC DNA]</scope>
    <source>
        <strain evidence="3">CGMCC 1.10971</strain>
    </source>
</reference>
<protein>
    <submittedName>
        <fullName evidence="2">Peptidase propeptide and YPEB domain-containing protein</fullName>
    </submittedName>
</protein>
<dbReference type="STRING" id="1045558.SAMN05216175_101320"/>
<dbReference type="Proteomes" id="UP000198623">
    <property type="component" value="Unassembled WGS sequence"/>
</dbReference>
<organism evidence="2 3">
    <name type="scientific">Neptunomonas qingdaonensis</name>
    <dbReference type="NCBI Taxonomy" id="1045558"/>
    <lineage>
        <taxon>Bacteria</taxon>
        <taxon>Pseudomonadati</taxon>
        <taxon>Pseudomonadota</taxon>
        <taxon>Gammaproteobacteria</taxon>
        <taxon>Oceanospirillales</taxon>
        <taxon>Oceanospirillaceae</taxon>
        <taxon>Neptunomonas</taxon>
    </lineage>
</organism>
<dbReference type="AlphaFoldDB" id="A0A1I2LYJ5"/>
<dbReference type="Pfam" id="PF03413">
    <property type="entry name" value="PepSY"/>
    <property type="match status" value="1"/>
</dbReference>
<feature type="domain" description="PepSY" evidence="1">
    <location>
        <begin position="22"/>
        <end position="73"/>
    </location>
</feature>
<name>A0A1I2LYJ5_9GAMM</name>
<evidence type="ECO:0000313" key="3">
    <source>
        <dbReference type="Proteomes" id="UP000198623"/>
    </source>
</evidence>
<dbReference type="EMBL" id="FOOU01000001">
    <property type="protein sequence ID" value="SFF84254.1"/>
    <property type="molecule type" value="Genomic_DNA"/>
</dbReference>
<dbReference type="Gene3D" id="3.10.450.40">
    <property type="match status" value="1"/>
</dbReference>
<proteinExistence type="predicted"/>
<accession>A0A1I2LYJ5</accession>